<sequence length="249" mass="26999">MVSTRSSSRALDAPFDTITPPPEPKTMLSTTKTPRRAPASRSSPVAAPGVFAHDPTTLTLAWLAISLPLVFWDTCYVLGRPHTMPGGALHSPFWVPYALYGEIDGVYGFKAFHARDGFTGAQSALNVVESLMYAVYLYICLRRGRVHDPAGATTPTNPPRVAVTGRAGAVAILVGFSAAVMTLSKTVLYWLKEYYSGFDNIGHNTAFDLIFLWIIPNGAWLVGSTYMIVSMGREIVDGLAGPSRDTKRD</sequence>
<dbReference type="PANTHER" id="PTHR37919">
    <property type="entry name" value="PROTEIN CBG05606"/>
    <property type="match status" value="1"/>
</dbReference>
<comment type="caution">
    <text evidence="3">The sequence shown here is derived from an EMBL/GenBank/DDBJ whole genome shotgun (WGS) entry which is preliminary data.</text>
</comment>
<name>A0A8K0TQK1_9PEZI</name>
<evidence type="ECO:0000256" key="1">
    <source>
        <dbReference type="SAM" id="MobiDB-lite"/>
    </source>
</evidence>
<evidence type="ECO:0000313" key="4">
    <source>
        <dbReference type="Proteomes" id="UP000813385"/>
    </source>
</evidence>
<feature type="transmembrane region" description="Helical" evidence="2">
    <location>
        <begin position="167"/>
        <end position="190"/>
    </location>
</feature>
<keyword evidence="4" id="KW-1185">Reference proteome</keyword>
<protein>
    <recommendedName>
        <fullName evidence="5">C6 transcription factor</fullName>
    </recommendedName>
</protein>
<feature type="region of interest" description="Disordered" evidence="1">
    <location>
        <begin position="1"/>
        <end position="45"/>
    </location>
</feature>
<dbReference type="AlphaFoldDB" id="A0A8K0TQK1"/>
<dbReference type="Proteomes" id="UP000813385">
    <property type="component" value="Unassembled WGS sequence"/>
</dbReference>
<keyword evidence="2" id="KW-0812">Transmembrane</keyword>
<dbReference type="EMBL" id="JAGPXD010000001">
    <property type="protein sequence ID" value="KAH7374820.1"/>
    <property type="molecule type" value="Genomic_DNA"/>
</dbReference>
<reference evidence="3" key="1">
    <citation type="journal article" date="2021" name="Nat. Commun.">
        <title>Genetic determinants of endophytism in the Arabidopsis root mycobiome.</title>
        <authorList>
            <person name="Mesny F."/>
            <person name="Miyauchi S."/>
            <person name="Thiergart T."/>
            <person name="Pickel B."/>
            <person name="Atanasova L."/>
            <person name="Karlsson M."/>
            <person name="Huettel B."/>
            <person name="Barry K.W."/>
            <person name="Haridas S."/>
            <person name="Chen C."/>
            <person name="Bauer D."/>
            <person name="Andreopoulos W."/>
            <person name="Pangilinan J."/>
            <person name="LaButti K."/>
            <person name="Riley R."/>
            <person name="Lipzen A."/>
            <person name="Clum A."/>
            <person name="Drula E."/>
            <person name="Henrissat B."/>
            <person name="Kohler A."/>
            <person name="Grigoriev I.V."/>
            <person name="Martin F.M."/>
            <person name="Hacquard S."/>
        </authorList>
    </citation>
    <scope>NUCLEOTIDE SEQUENCE</scope>
    <source>
        <strain evidence="3">MPI-CAGE-AT-0016</strain>
    </source>
</reference>
<dbReference type="PANTHER" id="PTHR37919:SF2">
    <property type="entry name" value="EXPERA DOMAIN-CONTAINING PROTEIN"/>
    <property type="match status" value="1"/>
</dbReference>
<feature type="transmembrane region" description="Helical" evidence="2">
    <location>
        <begin position="210"/>
        <end position="229"/>
    </location>
</feature>
<evidence type="ECO:0000313" key="3">
    <source>
        <dbReference type="EMBL" id="KAH7374820.1"/>
    </source>
</evidence>
<evidence type="ECO:0000256" key="2">
    <source>
        <dbReference type="SAM" id="Phobius"/>
    </source>
</evidence>
<keyword evidence="2" id="KW-0472">Membrane</keyword>
<proteinExistence type="predicted"/>
<gene>
    <name evidence="3" type="ORF">B0T11DRAFT_269227</name>
</gene>
<accession>A0A8K0TQK1</accession>
<dbReference type="OrthoDB" id="60858at2759"/>
<feature type="compositionally biased region" description="Low complexity" evidence="1">
    <location>
        <begin position="36"/>
        <end position="45"/>
    </location>
</feature>
<keyword evidence="2" id="KW-1133">Transmembrane helix</keyword>
<organism evidence="3 4">
    <name type="scientific">Plectosphaerella cucumerina</name>
    <dbReference type="NCBI Taxonomy" id="40658"/>
    <lineage>
        <taxon>Eukaryota</taxon>
        <taxon>Fungi</taxon>
        <taxon>Dikarya</taxon>
        <taxon>Ascomycota</taxon>
        <taxon>Pezizomycotina</taxon>
        <taxon>Sordariomycetes</taxon>
        <taxon>Hypocreomycetidae</taxon>
        <taxon>Glomerellales</taxon>
        <taxon>Plectosphaerellaceae</taxon>
        <taxon>Plectosphaerella</taxon>
    </lineage>
</organism>
<evidence type="ECO:0008006" key="5">
    <source>
        <dbReference type="Google" id="ProtNLM"/>
    </source>
</evidence>